<accession>A0A915LH17</accession>
<keyword evidence="5" id="KW-1185">Reference proteome</keyword>
<evidence type="ECO:0000259" key="3">
    <source>
        <dbReference type="PROSITE" id="PS50097"/>
    </source>
</evidence>
<dbReference type="InterPro" id="IPR011333">
    <property type="entry name" value="SKP1/BTB/POZ_sf"/>
</dbReference>
<sequence length="1139" mass="132996">MIYVKDFKKKHGYGEIVNVNLVRDWKSGKSKGFCFVCYQDQRSTVLAVDNFNGIKLLGRIIQVDHMEEYKVPKFRENVPEEIRKIWEEGCAPKPINVPIEEIEAEVKREKKEHKKKLKKMDELIKLSKEEISKELKKARKLQKKEAKKLKKMMEREKRRREPTPDEERGHADDEGRWDLHKKNLEIEQEMLDDSKFYGQNDHFNFGKKRKEDKEQPKYNVRPDFDKADWRDIEIFKHAREYERATKGEKEVHWKAEEHYVPNRESFSNPDFPEVSWELRVELKRGEDNINIWLRQLGPNNSKGYGNTKYKIYSDSYASSDSIVDISESTHRVGDREKLGFRSVNLNKLINNVPGNLNLYCEVEINCYDSVDNFKKNYQNIFEKGIFNDCVIKVRDEVIKAHRCILAQNSEVFQKMFEEIDMLEQNTEVTISDASPDSVRVMLEFFYTGEIKTKPKIGPSGVPVVGHPPFHPCNPNPPDFDGKNILKYCKFICLYKAEILEKACTNYIRVIKNWFLKSKEWEDVKNKYPELAMKFLEIGVMEISPDFPAVAWELRVELTKGSNNINVWLRQLGPNNLKGYGNTKYKIYANNYDSVVDIAESTHRFEDQEKLGWRSISLNKLVSNSPGSLYLYCEVEINCYDSIDNFKKNYQNIFEKGIFSDCVIKTEVTITDASPDSVRDMLEFFYTGEIKTISESNVDDLFAMAHKYKVEPLKYECEHFLSSKISGDWIAKPKIGPPGMPFVAAHPFDPCNPKPPNLDGKNILKYCKIICLYKAEILEKACTNYIRVIKNWFLKSKEWEDVKNKYPELAMKFLEIGSTYKFEKNDRLGYSSISLDSVIQSDGSLILNCDVEFDCYNLTLDLQDNYRKMLENETFTDFVIKVGDEIIKTHRCVLAQNSVVFQRMFDQSLMAEAQKGEVIISDSSSECVRAMLEFFYTGKINDDILEDHVEDIFAIAHKYEVEKLKYICERFMASQLSERFSSYEFPTLGWELHLVLGFDEFDEAVWLRQIGPDNTSAFVNTKYKINAGQFPAFIVIAKSTYKLEKNDKMGYSNISLDNLTLNNGSLHLHCEVEFDCYNLTLDLQNTYRKMLENETFADFVIKVDDEIIKTHRCVLAQNSVVFQRMFEQNLMIEAQKVYNL</sequence>
<dbReference type="Pfam" id="PF00651">
    <property type="entry name" value="BTB"/>
    <property type="match status" value="4"/>
</dbReference>
<dbReference type="CDD" id="cd18186">
    <property type="entry name" value="BTB_POZ_ZBTB_KLHL-like"/>
    <property type="match status" value="4"/>
</dbReference>
<dbReference type="Gene3D" id="3.30.70.330">
    <property type="match status" value="1"/>
</dbReference>
<dbReference type="PROSITE" id="PS50102">
    <property type="entry name" value="RRM"/>
    <property type="match status" value="1"/>
</dbReference>
<dbReference type="SUPFAM" id="SSF54695">
    <property type="entry name" value="POZ domain"/>
    <property type="match status" value="4"/>
</dbReference>
<dbReference type="Proteomes" id="UP000887561">
    <property type="component" value="Unplaced"/>
</dbReference>
<keyword evidence="1" id="KW-0694">RNA-binding</keyword>
<dbReference type="Gene3D" id="3.30.710.10">
    <property type="entry name" value="Potassium Channel Kv1.1, Chain A"/>
    <property type="match status" value="4"/>
</dbReference>
<dbReference type="AlphaFoldDB" id="A0A915LH17"/>
<reference evidence="6" key="1">
    <citation type="submission" date="2022-11" db="UniProtKB">
        <authorList>
            <consortium name="WormBaseParasite"/>
        </authorList>
    </citation>
    <scope>IDENTIFICATION</scope>
</reference>
<feature type="domain" description="RRM" evidence="4">
    <location>
        <begin position="7"/>
        <end position="68"/>
    </location>
</feature>
<dbReference type="InterPro" id="IPR035979">
    <property type="entry name" value="RBD_domain_sf"/>
</dbReference>
<dbReference type="PROSITE" id="PS50097">
    <property type="entry name" value="BTB"/>
    <property type="match status" value="3"/>
</dbReference>
<feature type="domain" description="BTB" evidence="3">
    <location>
        <begin position="387"/>
        <end position="454"/>
    </location>
</feature>
<evidence type="ECO:0000256" key="1">
    <source>
        <dbReference type="PROSITE-ProRule" id="PRU00176"/>
    </source>
</evidence>
<dbReference type="PANTHER" id="PTHR24413">
    <property type="entry name" value="SPECKLE-TYPE POZ PROTEIN"/>
    <property type="match status" value="1"/>
</dbReference>
<dbReference type="GO" id="GO:0003723">
    <property type="term" value="F:RNA binding"/>
    <property type="evidence" value="ECO:0007669"/>
    <property type="project" value="UniProtKB-UniRule"/>
</dbReference>
<dbReference type="SUPFAM" id="SSF54928">
    <property type="entry name" value="RNA-binding domain, RBD"/>
    <property type="match status" value="1"/>
</dbReference>
<dbReference type="Pfam" id="PF00076">
    <property type="entry name" value="RRM_1"/>
    <property type="match status" value="1"/>
</dbReference>
<dbReference type="InterPro" id="IPR000210">
    <property type="entry name" value="BTB/POZ_dom"/>
</dbReference>
<feature type="compositionally biased region" description="Basic and acidic residues" evidence="2">
    <location>
        <begin position="151"/>
        <end position="174"/>
    </location>
</feature>
<evidence type="ECO:0000313" key="5">
    <source>
        <dbReference type="Proteomes" id="UP000887561"/>
    </source>
</evidence>
<feature type="domain" description="BTB" evidence="3">
    <location>
        <begin position="1096"/>
        <end position="1139"/>
    </location>
</feature>
<feature type="domain" description="BTB" evidence="3">
    <location>
        <begin position="875"/>
        <end position="943"/>
    </location>
</feature>
<evidence type="ECO:0000256" key="2">
    <source>
        <dbReference type="SAM" id="MobiDB-lite"/>
    </source>
</evidence>
<feature type="region of interest" description="Disordered" evidence="2">
    <location>
        <begin position="141"/>
        <end position="174"/>
    </location>
</feature>
<evidence type="ECO:0000313" key="6">
    <source>
        <dbReference type="WBParaSite" id="scaffold11698_cov195.g15817"/>
    </source>
</evidence>
<dbReference type="WBParaSite" id="scaffold11698_cov195.g15817">
    <property type="protein sequence ID" value="scaffold11698_cov195.g15817"/>
    <property type="gene ID" value="scaffold11698_cov195.g15817"/>
</dbReference>
<proteinExistence type="predicted"/>
<dbReference type="SMART" id="SM00225">
    <property type="entry name" value="BTB"/>
    <property type="match status" value="3"/>
</dbReference>
<evidence type="ECO:0000259" key="4">
    <source>
        <dbReference type="PROSITE" id="PS50102"/>
    </source>
</evidence>
<protein>
    <submittedName>
        <fullName evidence="6">Uncharacterized protein</fullName>
    </submittedName>
</protein>
<organism evidence="5 6">
    <name type="scientific">Meloidogyne javanica</name>
    <name type="common">Root-knot nematode worm</name>
    <dbReference type="NCBI Taxonomy" id="6303"/>
    <lineage>
        <taxon>Eukaryota</taxon>
        <taxon>Metazoa</taxon>
        <taxon>Ecdysozoa</taxon>
        <taxon>Nematoda</taxon>
        <taxon>Chromadorea</taxon>
        <taxon>Rhabditida</taxon>
        <taxon>Tylenchina</taxon>
        <taxon>Tylenchomorpha</taxon>
        <taxon>Tylenchoidea</taxon>
        <taxon>Meloidogynidae</taxon>
        <taxon>Meloidogyninae</taxon>
        <taxon>Meloidogyne</taxon>
        <taxon>Meloidogyne incognita group</taxon>
    </lineage>
</organism>
<feature type="compositionally biased region" description="Basic residues" evidence="2">
    <location>
        <begin position="141"/>
        <end position="150"/>
    </location>
</feature>
<name>A0A915LH17_MELJA</name>
<dbReference type="InterPro" id="IPR012677">
    <property type="entry name" value="Nucleotide-bd_a/b_plait_sf"/>
</dbReference>
<dbReference type="InterPro" id="IPR000504">
    <property type="entry name" value="RRM_dom"/>
</dbReference>
<dbReference type="SMART" id="SM00360">
    <property type="entry name" value="RRM"/>
    <property type="match status" value="1"/>
</dbReference>